<dbReference type="Pfam" id="PF08379">
    <property type="entry name" value="Bact_transglu_N"/>
    <property type="match status" value="1"/>
</dbReference>
<dbReference type="Gene3D" id="3.10.620.30">
    <property type="match status" value="1"/>
</dbReference>
<dbReference type="AlphaFoldDB" id="A0A1M6EZE7"/>
<organism evidence="2 3">
    <name type="scientific">Tessaracoccus bendigoensis DSM 12906</name>
    <dbReference type="NCBI Taxonomy" id="1123357"/>
    <lineage>
        <taxon>Bacteria</taxon>
        <taxon>Bacillati</taxon>
        <taxon>Actinomycetota</taxon>
        <taxon>Actinomycetes</taxon>
        <taxon>Propionibacteriales</taxon>
        <taxon>Propionibacteriaceae</taxon>
        <taxon>Tessaracoccus</taxon>
    </lineage>
</organism>
<dbReference type="SUPFAM" id="SSF54001">
    <property type="entry name" value="Cysteine proteinases"/>
    <property type="match status" value="1"/>
</dbReference>
<sequence>MSQYRIVHTTGYRYDGGVTDSFNEARMTPSTSRRQLVLSSRLDISPVAWTYNYRDYWGTSAVAFEVHERHSELKVVATSTVDIHEMTNQVDPIGWDGLADPALQDRYGELLSQTDYVRPHRDVARIADQVRRSSANPREAVAELTRRLRGTVSYLPGVTQVHTQASEVWGKGAGVCQDIAHLCLGGLREMGIPARYVSGYVVQRATPPIGEVLVGESHAWLQYFDGEWLAFDPTSESVPSGTHVEVGFGRDYSDVPPLKGIYTGSAGSQMYVSVEMTRLT</sequence>
<dbReference type="InterPro" id="IPR002931">
    <property type="entry name" value="Transglutaminase-like"/>
</dbReference>
<evidence type="ECO:0000313" key="3">
    <source>
        <dbReference type="Proteomes" id="UP000184512"/>
    </source>
</evidence>
<protein>
    <submittedName>
        <fullName evidence="2">Transglutaminase-like enzyme, putative cysteine protease</fullName>
    </submittedName>
</protein>
<keyword evidence="2" id="KW-0645">Protease</keyword>
<reference evidence="2 3" key="1">
    <citation type="submission" date="2016-11" db="EMBL/GenBank/DDBJ databases">
        <authorList>
            <person name="Jaros S."/>
            <person name="Januszkiewicz K."/>
            <person name="Wedrychowicz H."/>
        </authorList>
    </citation>
    <scope>NUCLEOTIDE SEQUENCE [LARGE SCALE GENOMIC DNA]</scope>
    <source>
        <strain evidence="2 3">DSM 12906</strain>
    </source>
</reference>
<accession>A0A1M6EZE7</accession>
<gene>
    <name evidence="2" type="ORF">SAMN02745244_01311</name>
</gene>
<dbReference type="RefSeq" id="WP_073186738.1">
    <property type="nucleotide sequence ID" value="NZ_FQZG01000019.1"/>
</dbReference>
<evidence type="ECO:0000313" key="2">
    <source>
        <dbReference type="EMBL" id="SHI90771.1"/>
    </source>
</evidence>
<dbReference type="InterPro" id="IPR038765">
    <property type="entry name" value="Papain-like_cys_pep_sf"/>
</dbReference>
<dbReference type="GO" id="GO:0006508">
    <property type="term" value="P:proteolysis"/>
    <property type="evidence" value="ECO:0007669"/>
    <property type="project" value="UniProtKB-KW"/>
</dbReference>
<dbReference type="EMBL" id="FQZG01000019">
    <property type="protein sequence ID" value="SHI90771.1"/>
    <property type="molecule type" value="Genomic_DNA"/>
</dbReference>
<keyword evidence="3" id="KW-1185">Reference proteome</keyword>
<dbReference type="PANTHER" id="PTHR33490:SF6">
    <property type="entry name" value="SLL1049 PROTEIN"/>
    <property type="match status" value="1"/>
</dbReference>
<dbReference type="InterPro" id="IPR013589">
    <property type="entry name" value="Bac_transglu_N"/>
</dbReference>
<dbReference type="GO" id="GO:0008233">
    <property type="term" value="F:peptidase activity"/>
    <property type="evidence" value="ECO:0007669"/>
    <property type="project" value="UniProtKB-KW"/>
</dbReference>
<dbReference type="STRING" id="1123357.SAMN02745244_01311"/>
<dbReference type="Pfam" id="PF01841">
    <property type="entry name" value="Transglut_core"/>
    <property type="match status" value="1"/>
</dbReference>
<evidence type="ECO:0000259" key="1">
    <source>
        <dbReference type="SMART" id="SM00460"/>
    </source>
</evidence>
<dbReference type="PANTHER" id="PTHR33490">
    <property type="entry name" value="BLR5614 PROTEIN-RELATED"/>
    <property type="match status" value="1"/>
</dbReference>
<name>A0A1M6EZE7_9ACTN</name>
<dbReference type="SMART" id="SM00460">
    <property type="entry name" value="TGc"/>
    <property type="match status" value="1"/>
</dbReference>
<feature type="domain" description="Transglutaminase-like" evidence="1">
    <location>
        <begin position="168"/>
        <end position="235"/>
    </location>
</feature>
<proteinExistence type="predicted"/>
<dbReference type="Proteomes" id="UP000184512">
    <property type="component" value="Unassembled WGS sequence"/>
</dbReference>
<keyword evidence="2" id="KW-0378">Hydrolase</keyword>